<keyword evidence="3" id="KW-1185">Reference proteome</keyword>
<dbReference type="SUPFAM" id="SSF51735">
    <property type="entry name" value="NAD(P)-binding Rossmann-fold domains"/>
    <property type="match status" value="1"/>
</dbReference>
<accession>A0ABS2A3K8</accession>
<dbReference type="PANTHER" id="PTHR43781:SF1">
    <property type="entry name" value="SACCHAROPINE DEHYDROGENASE"/>
    <property type="match status" value="1"/>
</dbReference>
<evidence type="ECO:0000259" key="1">
    <source>
        <dbReference type="Pfam" id="PF03435"/>
    </source>
</evidence>
<dbReference type="Gene3D" id="3.40.50.720">
    <property type="entry name" value="NAD(P)-binding Rossmann-like Domain"/>
    <property type="match status" value="1"/>
</dbReference>
<protein>
    <submittedName>
        <fullName evidence="2">Saccharopine dehydrogenase NADP-binding domain-containing protein</fullName>
    </submittedName>
</protein>
<proteinExistence type="predicted"/>
<organism evidence="2 3">
    <name type="scientific">Paractinoplanes ovalisporus</name>
    <dbReference type="NCBI Taxonomy" id="2810368"/>
    <lineage>
        <taxon>Bacteria</taxon>
        <taxon>Bacillati</taxon>
        <taxon>Actinomycetota</taxon>
        <taxon>Actinomycetes</taxon>
        <taxon>Micromonosporales</taxon>
        <taxon>Micromonosporaceae</taxon>
        <taxon>Paractinoplanes</taxon>
    </lineage>
</organism>
<sequence>MGIWILGASGRIGSAVAAGLASRGIEPVLVGRNPDKLPAGSVIAAGADQIAAEITRRRPTVVVNTIGDYAASALTIARAGLPAGTHYVDVANDLVALPRMLGAHDEAAAAGSTFVTGAGFGVLATEAVVAQLCEGRPAPSRVRVDALASVATAGGVMGEGYAATILDVLTTGGRRIENGRLVPSRLGAGVQTLTPPDGTTVSSAEVPSGELFAARAASNAPFVTVTSALAPTAPLARAALPALSRLLSLAPMRRFAVSRLAGLSVKPAPRPRPHSWGHAVVEWPDGARREGWLRAGDGMDYTAAVLTEAAVRLSRGEAKPGAYTPAAALGADLAEAAGGEFLLDR</sequence>
<feature type="domain" description="Saccharopine dehydrogenase NADP binding" evidence="1">
    <location>
        <begin position="3"/>
        <end position="115"/>
    </location>
</feature>
<reference evidence="2 3" key="1">
    <citation type="submission" date="2021-01" db="EMBL/GenBank/DDBJ databases">
        <title>Actinoplanes sp. nov. LDG1-06 isolated from lichen.</title>
        <authorList>
            <person name="Saeng-In P."/>
            <person name="Phongsopitanun W."/>
            <person name="Kanchanasin P."/>
            <person name="Yuki M."/>
            <person name="Kudo T."/>
            <person name="Ohkuma M."/>
            <person name="Tanasupawat S."/>
        </authorList>
    </citation>
    <scope>NUCLEOTIDE SEQUENCE [LARGE SCALE GENOMIC DNA]</scope>
    <source>
        <strain evidence="2 3">LDG1-06</strain>
    </source>
</reference>
<name>A0ABS2A3K8_9ACTN</name>
<dbReference type="InterPro" id="IPR005097">
    <property type="entry name" value="Sacchrp_dh_NADP-bd"/>
</dbReference>
<dbReference type="InterPro" id="IPR036291">
    <property type="entry name" value="NAD(P)-bd_dom_sf"/>
</dbReference>
<gene>
    <name evidence="2" type="ORF">JIG36_02500</name>
</gene>
<evidence type="ECO:0000313" key="3">
    <source>
        <dbReference type="Proteomes" id="UP000632138"/>
    </source>
</evidence>
<dbReference type="EMBL" id="JAENHP010000001">
    <property type="protein sequence ID" value="MBM2614428.1"/>
    <property type="molecule type" value="Genomic_DNA"/>
</dbReference>
<evidence type="ECO:0000313" key="2">
    <source>
        <dbReference type="EMBL" id="MBM2614428.1"/>
    </source>
</evidence>
<dbReference type="Proteomes" id="UP000632138">
    <property type="component" value="Unassembled WGS sequence"/>
</dbReference>
<dbReference type="PANTHER" id="PTHR43781">
    <property type="entry name" value="SACCHAROPINE DEHYDROGENASE"/>
    <property type="match status" value="1"/>
</dbReference>
<comment type="caution">
    <text evidence="2">The sequence shown here is derived from an EMBL/GenBank/DDBJ whole genome shotgun (WGS) entry which is preliminary data.</text>
</comment>
<dbReference type="Pfam" id="PF03435">
    <property type="entry name" value="Sacchrp_dh_NADP"/>
    <property type="match status" value="1"/>
</dbReference>
<dbReference type="RefSeq" id="WP_203374322.1">
    <property type="nucleotide sequence ID" value="NZ_JAENHP010000001.1"/>
</dbReference>